<reference evidence="1" key="1">
    <citation type="submission" date="2023-03" db="EMBL/GenBank/DDBJ databases">
        <title>Massive genome expansion in bonnet fungi (Mycena s.s.) driven by repeated elements and novel gene families across ecological guilds.</title>
        <authorList>
            <consortium name="Lawrence Berkeley National Laboratory"/>
            <person name="Harder C.B."/>
            <person name="Miyauchi S."/>
            <person name="Viragh M."/>
            <person name="Kuo A."/>
            <person name="Thoen E."/>
            <person name="Andreopoulos B."/>
            <person name="Lu D."/>
            <person name="Skrede I."/>
            <person name="Drula E."/>
            <person name="Henrissat B."/>
            <person name="Morin E."/>
            <person name="Kohler A."/>
            <person name="Barry K."/>
            <person name="LaButti K."/>
            <person name="Morin E."/>
            <person name="Salamov A."/>
            <person name="Lipzen A."/>
            <person name="Mereny Z."/>
            <person name="Hegedus B."/>
            <person name="Baldrian P."/>
            <person name="Stursova M."/>
            <person name="Weitz H."/>
            <person name="Taylor A."/>
            <person name="Grigoriev I.V."/>
            <person name="Nagy L.G."/>
            <person name="Martin F."/>
            <person name="Kauserud H."/>
        </authorList>
    </citation>
    <scope>NUCLEOTIDE SEQUENCE</scope>
    <source>
        <strain evidence="1">CBHHK182m</strain>
    </source>
</reference>
<dbReference type="Proteomes" id="UP001215598">
    <property type="component" value="Unassembled WGS sequence"/>
</dbReference>
<dbReference type="EMBL" id="JARKIB010000438">
    <property type="protein sequence ID" value="KAJ7707991.1"/>
    <property type="molecule type" value="Genomic_DNA"/>
</dbReference>
<keyword evidence="2" id="KW-1185">Reference proteome</keyword>
<evidence type="ECO:0000313" key="2">
    <source>
        <dbReference type="Proteomes" id="UP001215598"/>
    </source>
</evidence>
<sequence length="170" mass="19206">MPDDAPSWLSGCVAQLCAKDLGVHFTTLLEAFVKLETTYGFDEDTYDKLPAANRLKEVGEWIKAGRNRNPKLPVVKNASKYAEKWKEWWDTLQPVWRRRDRDGTLMAGGAMKYGKADEWGALDCAGPNSWLTVVASLYFWGVTRDAASQEQWRASVQDVLWLVEGLTASF</sequence>
<dbReference type="AlphaFoldDB" id="A0AAD7GYH5"/>
<protein>
    <submittedName>
        <fullName evidence="1">Uncharacterized protein</fullName>
    </submittedName>
</protein>
<gene>
    <name evidence="1" type="ORF">B0H16DRAFT_1345141</name>
</gene>
<proteinExistence type="predicted"/>
<organism evidence="1 2">
    <name type="scientific">Mycena metata</name>
    <dbReference type="NCBI Taxonomy" id="1033252"/>
    <lineage>
        <taxon>Eukaryota</taxon>
        <taxon>Fungi</taxon>
        <taxon>Dikarya</taxon>
        <taxon>Basidiomycota</taxon>
        <taxon>Agaricomycotina</taxon>
        <taxon>Agaricomycetes</taxon>
        <taxon>Agaricomycetidae</taxon>
        <taxon>Agaricales</taxon>
        <taxon>Marasmiineae</taxon>
        <taxon>Mycenaceae</taxon>
        <taxon>Mycena</taxon>
    </lineage>
</organism>
<accession>A0AAD7GYH5</accession>
<evidence type="ECO:0000313" key="1">
    <source>
        <dbReference type="EMBL" id="KAJ7707991.1"/>
    </source>
</evidence>
<name>A0AAD7GYH5_9AGAR</name>
<comment type="caution">
    <text evidence="1">The sequence shown here is derived from an EMBL/GenBank/DDBJ whole genome shotgun (WGS) entry which is preliminary data.</text>
</comment>